<evidence type="ECO:0000259" key="9">
    <source>
        <dbReference type="Pfam" id="PF13231"/>
    </source>
</evidence>
<keyword evidence="3" id="KW-0328">Glycosyltransferase</keyword>
<evidence type="ECO:0000256" key="3">
    <source>
        <dbReference type="ARBA" id="ARBA00022676"/>
    </source>
</evidence>
<evidence type="ECO:0000256" key="5">
    <source>
        <dbReference type="ARBA" id="ARBA00022692"/>
    </source>
</evidence>
<feature type="transmembrane region" description="Helical" evidence="8">
    <location>
        <begin position="46"/>
        <end position="64"/>
    </location>
</feature>
<feature type="transmembrane region" description="Helical" evidence="8">
    <location>
        <begin position="121"/>
        <end position="137"/>
    </location>
</feature>
<sequence length="464" mass="51313">MLTLAVAALFRSNLNYRTAFVDEAISLYKGWQMLQGQETYGLTTRVGWPILSYIPLGLAGWIGGVEWARGLNALFGVLTVLFVMMIARKGYGQIAGYIAAGIFSVYGPAIFISTFAHSDSLSVLLVSIAIYLWVTALTEDKSHLYALGSLAMTFAVLTKYAAVMVAVLSVVYGAMVALKAMITVTRGGSEAISIRLDSSILKKLVLTGLPFLLLLLYALVFRAQLAELWQRQVLTKQSGDPNVEWEIIKGFTSYLWLPLLLSLFALDERRNRVINMGLLVVGLSVLPYHLLNKDDSTLFKFTCYTLVGLAPLAAGGIVTTLRDLVGQKLTRAKLSIVSGVIGLAVVVYLGTVGQHMLTGFRSYWSDTTEMMQYLRDSAKEGDTILMEGGVVAQYYLIAKGSPGHIPQRVVDTWWYEDEEGGGKEAYERAITQKRFAFVVFDYTVTEDFDKELIPLMQGRYELEV</sequence>
<keyword evidence="5 8" id="KW-0812">Transmembrane</keyword>
<dbReference type="PANTHER" id="PTHR33908">
    <property type="entry name" value="MANNOSYLTRANSFERASE YKCB-RELATED"/>
    <property type="match status" value="1"/>
</dbReference>
<dbReference type="InterPro" id="IPR038731">
    <property type="entry name" value="RgtA/B/C-like"/>
</dbReference>
<comment type="subcellular location">
    <subcellularLocation>
        <location evidence="1">Cell membrane</location>
        <topology evidence="1">Multi-pass membrane protein</topology>
    </subcellularLocation>
</comment>
<organism evidence="10">
    <name type="scientific">marine sediment metagenome</name>
    <dbReference type="NCBI Taxonomy" id="412755"/>
    <lineage>
        <taxon>unclassified sequences</taxon>
        <taxon>metagenomes</taxon>
        <taxon>ecological metagenomes</taxon>
    </lineage>
</organism>
<evidence type="ECO:0000256" key="8">
    <source>
        <dbReference type="SAM" id="Phobius"/>
    </source>
</evidence>
<keyword evidence="2" id="KW-1003">Cell membrane</keyword>
<dbReference type="InterPro" id="IPR050297">
    <property type="entry name" value="LipidA_mod_glycosyltrf_83"/>
</dbReference>
<feature type="transmembrane region" description="Helical" evidence="8">
    <location>
        <begin position="297"/>
        <end position="321"/>
    </location>
</feature>
<evidence type="ECO:0000256" key="2">
    <source>
        <dbReference type="ARBA" id="ARBA00022475"/>
    </source>
</evidence>
<feature type="transmembrane region" description="Helical" evidence="8">
    <location>
        <begin position="333"/>
        <end position="351"/>
    </location>
</feature>
<comment type="caution">
    <text evidence="10">The sequence shown here is derived from an EMBL/GenBank/DDBJ whole genome shotgun (WGS) entry which is preliminary data.</text>
</comment>
<feature type="transmembrane region" description="Helical" evidence="8">
    <location>
        <begin position="204"/>
        <end position="225"/>
    </location>
</feature>
<evidence type="ECO:0000313" key="10">
    <source>
        <dbReference type="EMBL" id="GAF71754.1"/>
    </source>
</evidence>
<feature type="transmembrane region" description="Helical" evidence="8">
    <location>
        <begin position="70"/>
        <end position="87"/>
    </location>
</feature>
<evidence type="ECO:0000256" key="1">
    <source>
        <dbReference type="ARBA" id="ARBA00004651"/>
    </source>
</evidence>
<accession>X0RSC9</accession>
<dbReference type="GO" id="GO:0008610">
    <property type="term" value="P:lipid biosynthetic process"/>
    <property type="evidence" value="ECO:0007669"/>
    <property type="project" value="UniProtKB-ARBA"/>
</dbReference>
<reference evidence="10" key="1">
    <citation type="journal article" date="2014" name="Front. Microbiol.">
        <title>High frequency of phylogenetically diverse reductive dehalogenase-homologous genes in deep subseafloor sedimentary metagenomes.</title>
        <authorList>
            <person name="Kawai M."/>
            <person name="Futagami T."/>
            <person name="Toyoda A."/>
            <person name="Takaki Y."/>
            <person name="Nishi S."/>
            <person name="Hori S."/>
            <person name="Arai W."/>
            <person name="Tsubouchi T."/>
            <person name="Morono Y."/>
            <person name="Uchiyama I."/>
            <person name="Ito T."/>
            <person name="Fujiyama A."/>
            <person name="Inagaki F."/>
            <person name="Takami H."/>
        </authorList>
    </citation>
    <scope>NUCLEOTIDE SEQUENCE</scope>
    <source>
        <strain evidence="10">Expedition CK06-06</strain>
    </source>
</reference>
<evidence type="ECO:0000256" key="4">
    <source>
        <dbReference type="ARBA" id="ARBA00022679"/>
    </source>
</evidence>
<dbReference type="Pfam" id="PF13231">
    <property type="entry name" value="PMT_2"/>
    <property type="match status" value="1"/>
</dbReference>
<feature type="transmembrane region" description="Helical" evidence="8">
    <location>
        <begin position="245"/>
        <end position="266"/>
    </location>
</feature>
<keyword evidence="4" id="KW-0808">Transferase</keyword>
<protein>
    <recommendedName>
        <fullName evidence="9">Glycosyltransferase RgtA/B/C/D-like domain-containing protein</fullName>
    </recommendedName>
</protein>
<keyword evidence="6 8" id="KW-1133">Transmembrane helix</keyword>
<keyword evidence="7 8" id="KW-0472">Membrane</keyword>
<gene>
    <name evidence="10" type="ORF">S01H1_07831</name>
</gene>
<name>X0RSC9_9ZZZZ</name>
<feature type="transmembrane region" description="Helical" evidence="8">
    <location>
        <begin position="94"/>
        <end position="115"/>
    </location>
</feature>
<dbReference type="AlphaFoldDB" id="X0RSC9"/>
<feature type="domain" description="Glycosyltransferase RgtA/B/C/D-like" evidence="9">
    <location>
        <begin position="69"/>
        <end position="172"/>
    </location>
</feature>
<dbReference type="GO" id="GO:0005886">
    <property type="term" value="C:plasma membrane"/>
    <property type="evidence" value="ECO:0007669"/>
    <property type="project" value="UniProtKB-SubCell"/>
</dbReference>
<evidence type="ECO:0000256" key="7">
    <source>
        <dbReference type="ARBA" id="ARBA00023136"/>
    </source>
</evidence>
<dbReference type="EMBL" id="BARS01004016">
    <property type="protein sequence ID" value="GAF71754.1"/>
    <property type="molecule type" value="Genomic_DNA"/>
</dbReference>
<dbReference type="PANTHER" id="PTHR33908:SF11">
    <property type="entry name" value="MEMBRANE PROTEIN"/>
    <property type="match status" value="1"/>
</dbReference>
<feature type="transmembrane region" description="Helical" evidence="8">
    <location>
        <begin position="273"/>
        <end position="291"/>
    </location>
</feature>
<dbReference type="GO" id="GO:0016763">
    <property type="term" value="F:pentosyltransferase activity"/>
    <property type="evidence" value="ECO:0007669"/>
    <property type="project" value="TreeGrafter"/>
</dbReference>
<feature type="non-terminal residue" evidence="10">
    <location>
        <position position="464"/>
    </location>
</feature>
<evidence type="ECO:0000256" key="6">
    <source>
        <dbReference type="ARBA" id="ARBA00022989"/>
    </source>
</evidence>
<proteinExistence type="predicted"/>